<dbReference type="GO" id="GO:0016020">
    <property type="term" value="C:membrane"/>
    <property type="evidence" value="ECO:0007669"/>
    <property type="project" value="InterPro"/>
</dbReference>
<evidence type="ECO:0000313" key="3">
    <source>
        <dbReference type="EMBL" id="KKK79943.1"/>
    </source>
</evidence>
<feature type="non-terminal residue" evidence="3">
    <location>
        <position position="403"/>
    </location>
</feature>
<dbReference type="GO" id="GO:0005509">
    <property type="term" value="F:calcium ion binding"/>
    <property type="evidence" value="ECO:0007669"/>
    <property type="project" value="InterPro"/>
</dbReference>
<dbReference type="InterPro" id="IPR013783">
    <property type="entry name" value="Ig-like_fold"/>
</dbReference>
<name>A0A0F8YEU3_9ZZZZ</name>
<feature type="region of interest" description="Disordered" evidence="1">
    <location>
        <begin position="1"/>
        <end position="24"/>
    </location>
</feature>
<feature type="non-terminal residue" evidence="3">
    <location>
        <position position="1"/>
    </location>
</feature>
<dbReference type="InterPro" id="IPR015919">
    <property type="entry name" value="Cadherin-like_sf"/>
</dbReference>
<evidence type="ECO:0000256" key="1">
    <source>
        <dbReference type="SAM" id="MobiDB-lite"/>
    </source>
</evidence>
<sequence length="403" mass="40937">QLASYGSRLDGTNHAPVADAGPDQGVTEQTLVTLDASGSSDIDWDAQSVGSEFQINTDTAGAQKDPSAAIASDGSFVVTWQGQDATAGGIFGQRFDANGDAAGSEFQINTATAGAQGAPSVAFDNDGDLIVAWQGQDGSQGGVFGQRLERVDDTLSYSWTQTGGPAATLSDATAAQPTFTAPDISTPTDLTFQVEVSDGQDTTTDTVTITVNHINDNPDAVNDAVTTNEDAAVTTGNVLTNDTDPNSDTLSVASFTQASNGTVVDNGDGTFTYTPDANFNGSDSFTYTISDGAGGTDTATVNVTVNAVPVGVDDNVTTNEDTAVTTANVLANDTDLDGDTLSVASFTQASNGSVVDNGDGTFTYTPDANFNGSDSFTYTVTDGAGGTDTATVDVTVNAVNDDP</sequence>
<gene>
    <name evidence="3" type="ORF">LCGC14_2828440</name>
</gene>
<reference evidence="3" key="1">
    <citation type="journal article" date="2015" name="Nature">
        <title>Complex archaea that bridge the gap between prokaryotes and eukaryotes.</title>
        <authorList>
            <person name="Spang A."/>
            <person name="Saw J.H."/>
            <person name="Jorgensen S.L."/>
            <person name="Zaremba-Niedzwiedzka K."/>
            <person name="Martijn J."/>
            <person name="Lind A.E."/>
            <person name="van Eijk R."/>
            <person name="Schleper C."/>
            <person name="Guy L."/>
            <person name="Ettema T.J."/>
        </authorList>
    </citation>
    <scope>NUCLEOTIDE SEQUENCE</scope>
</reference>
<dbReference type="Pfam" id="PF22352">
    <property type="entry name" value="K319L-like_PKD"/>
    <property type="match status" value="1"/>
</dbReference>
<dbReference type="InterPro" id="IPR041690">
    <property type="entry name" value="Cadherin_5"/>
</dbReference>
<dbReference type="Gene3D" id="2.60.40.10">
    <property type="entry name" value="Immunoglobulins"/>
    <property type="match status" value="2"/>
</dbReference>
<dbReference type="Pfam" id="PF17963">
    <property type="entry name" value="Big_9"/>
    <property type="match status" value="1"/>
</dbReference>
<protein>
    <recommendedName>
        <fullName evidence="2">Cadherin-like domain-containing protein</fullName>
    </recommendedName>
</protein>
<dbReference type="SUPFAM" id="SSF49313">
    <property type="entry name" value="Cadherin-like"/>
    <property type="match status" value="1"/>
</dbReference>
<feature type="domain" description="Cadherin-like" evidence="2">
    <location>
        <begin position="305"/>
        <end position="397"/>
    </location>
</feature>
<accession>A0A0F8YEU3</accession>
<dbReference type="AlphaFoldDB" id="A0A0F8YEU3"/>
<dbReference type="Gene3D" id="2.60.40.3440">
    <property type="match status" value="2"/>
</dbReference>
<organism evidence="3">
    <name type="scientific">marine sediment metagenome</name>
    <dbReference type="NCBI Taxonomy" id="412755"/>
    <lineage>
        <taxon>unclassified sequences</taxon>
        <taxon>metagenomes</taxon>
        <taxon>ecological metagenomes</taxon>
    </lineage>
</organism>
<dbReference type="EMBL" id="LAZR01053804">
    <property type="protein sequence ID" value="KKK79943.1"/>
    <property type="molecule type" value="Genomic_DNA"/>
</dbReference>
<comment type="caution">
    <text evidence="3">The sequence shown here is derived from an EMBL/GenBank/DDBJ whole genome shotgun (WGS) entry which is preliminary data.</text>
</comment>
<dbReference type="Pfam" id="PF17892">
    <property type="entry name" value="Cadherin_5"/>
    <property type="match status" value="1"/>
</dbReference>
<dbReference type="NCBIfam" id="NF012211">
    <property type="entry name" value="tand_rpt_95"/>
    <property type="match status" value="2"/>
</dbReference>
<proteinExistence type="predicted"/>
<evidence type="ECO:0000259" key="2">
    <source>
        <dbReference type="Pfam" id="PF17892"/>
    </source>
</evidence>